<gene>
    <name evidence="1" type="ORF">AUR64_12485</name>
</gene>
<evidence type="ECO:0000313" key="2">
    <source>
        <dbReference type="Proteomes" id="UP000054387"/>
    </source>
</evidence>
<proteinExistence type="predicted"/>
<dbReference type="STRING" id="1514971.AUR64_12485"/>
<keyword evidence="2" id="KW-1185">Reference proteome</keyword>
<reference evidence="1 2" key="1">
    <citation type="submission" date="2015-12" db="EMBL/GenBank/DDBJ databases">
        <title>Haloprofundus marisrubri gen. nov., sp. nov., an extremely halophilic archaeon isolated from the Discovery deep brine-seawater interface in the Red Sea.</title>
        <authorList>
            <person name="Zhang G."/>
            <person name="Stingl U."/>
            <person name="Rashid M."/>
        </authorList>
    </citation>
    <scope>NUCLEOTIDE SEQUENCE [LARGE SCALE GENOMIC DNA]</scope>
    <source>
        <strain evidence="1 2">SB9</strain>
    </source>
</reference>
<sequence>MEAAKERTWKIIPKKHIDPSQTNHTVTISTFGDHTTYNFTQKVNNTDSGPVPTPEITDVEVKTAVIDGEETTVVNATVSNPTIHPYPMVLLASTEETSTYQLASTGPNDTSTVQIPLDEAPGTRVQGELRLNDGNVSEGYDQVQFNGSADESTTHQNESYTVVQASWDEEPYHYGEDDGPLGGALPADPLESPVSLAALAGGILVIGAVTRRLI</sequence>
<comment type="caution">
    <text evidence="1">The sequence shown here is derived from an EMBL/GenBank/DDBJ whole genome shotgun (WGS) entry which is preliminary data.</text>
</comment>
<name>A0A0W1RAI9_9EURY</name>
<evidence type="ECO:0000313" key="1">
    <source>
        <dbReference type="EMBL" id="KTG10379.1"/>
    </source>
</evidence>
<dbReference type="AlphaFoldDB" id="A0A0W1RAI9"/>
<dbReference type="EMBL" id="LOPU01000018">
    <property type="protein sequence ID" value="KTG10379.1"/>
    <property type="molecule type" value="Genomic_DNA"/>
</dbReference>
<organism evidence="1 2">
    <name type="scientific">Haloprofundus marisrubri</name>
    <dbReference type="NCBI Taxonomy" id="1514971"/>
    <lineage>
        <taxon>Archaea</taxon>
        <taxon>Methanobacteriati</taxon>
        <taxon>Methanobacteriota</taxon>
        <taxon>Stenosarchaea group</taxon>
        <taxon>Halobacteria</taxon>
        <taxon>Halobacteriales</taxon>
        <taxon>Haloferacaceae</taxon>
        <taxon>Haloprofundus</taxon>
    </lineage>
</organism>
<protein>
    <submittedName>
        <fullName evidence="1">Uncharacterized protein</fullName>
    </submittedName>
</protein>
<accession>A0A0W1RAI9</accession>
<dbReference type="Proteomes" id="UP000054387">
    <property type="component" value="Unassembled WGS sequence"/>
</dbReference>